<organism evidence="1 2">
    <name type="scientific">Pelobates cultripes</name>
    <name type="common">Western spadefoot toad</name>
    <dbReference type="NCBI Taxonomy" id="61616"/>
    <lineage>
        <taxon>Eukaryota</taxon>
        <taxon>Metazoa</taxon>
        <taxon>Chordata</taxon>
        <taxon>Craniata</taxon>
        <taxon>Vertebrata</taxon>
        <taxon>Euteleostomi</taxon>
        <taxon>Amphibia</taxon>
        <taxon>Batrachia</taxon>
        <taxon>Anura</taxon>
        <taxon>Pelobatoidea</taxon>
        <taxon>Pelobatidae</taxon>
        <taxon>Pelobates</taxon>
    </lineage>
</organism>
<evidence type="ECO:0000313" key="2">
    <source>
        <dbReference type="Proteomes" id="UP001295444"/>
    </source>
</evidence>
<dbReference type="AlphaFoldDB" id="A0AAD1WY81"/>
<proteinExistence type="predicted"/>
<evidence type="ECO:0000313" key="1">
    <source>
        <dbReference type="EMBL" id="CAH2327538.1"/>
    </source>
</evidence>
<protein>
    <submittedName>
        <fullName evidence="1">Uncharacterized protein</fullName>
    </submittedName>
</protein>
<accession>A0AAD1WY81</accession>
<dbReference type="EMBL" id="OW240924">
    <property type="protein sequence ID" value="CAH2327538.1"/>
    <property type="molecule type" value="Genomic_DNA"/>
</dbReference>
<name>A0AAD1WY81_PELCU</name>
<gene>
    <name evidence="1" type="ORF">PECUL_23A029184</name>
</gene>
<sequence length="101" mass="11027">MSFGLVAQTIVSSFCIVGPGSCLRPAIPEITPPPPREEKKRKEERKENWNLVKNKLGGCPSNLVLPVARFMWGTRSHFSSAIMLGGAVELRALSLARPPLS</sequence>
<keyword evidence="2" id="KW-1185">Reference proteome</keyword>
<dbReference type="Proteomes" id="UP001295444">
    <property type="component" value="Chromosome 13"/>
</dbReference>
<reference evidence="1" key="1">
    <citation type="submission" date="2022-03" db="EMBL/GenBank/DDBJ databases">
        <authorList>
            <person name="Alioto T."/>
            <person name="Alioto T."/>
            <person name="Gomez Garrido J."/>
        </authorList>
    </citation>
    <scope>NUCLEOTIDE SEQUENCE</scope>
</reference>